<reference evidence="2 3" key="1">
    <citation type="submission" date="2019-05" db="EMBL/GenBank/DDBJ databases">
        <title>The compact genome of Giardia muris reveals important steps in the evolution of intestinal protozoan parasites.</title>
        <authorList>
            <person name="Xu F."/>
            <person name="Jimenez-Gonzalez A."/>
            <person name="Einarsson E."/>
            <person name="Astvaldsson A."/>
            <person name="Peirasmaki D."/>
            <person name="Eckmann L."/>
            <person name="Andersson J.O."/>
            <person name="Svard S.G."/>
            <person name="Jerlstrom-Hultqvist J."/>
        </authorList>
    </citation>
    <scope>NUCLEOTIDE SEQUENCE [LARGE SCALE GENOMIC DNA]</scope>
    <source>
        <strain evidence="2 3">Roberts-Thomson</strain>
    </source>
</reference>
<comment type="caution">
    <text evidence="2">The sequence shown here is derived from an EMBL/GenBank/DDBJ whole genome shotgun (WGS) entry which is preliminary data.</text>
</comment>
<gene>
    <name evidence="2" type="ORF">GMRT_12883</name>
</gene>
<proteinExistence type="predicted"/>
<evidence type="ECO:0000313" key="2">
    <source>
        <dbReference type="EMBL" id="TNJ27598.1"/>
    </source>
</evidence>
<feature type="region of interest" description="Disordered" evidence="1">
    <location>
        <begin position="225"/>
        <end position="289"/>
    </location>
</feature>
<evidence type="ECO:0000313" key="3">
    <source>
        <dbReference type="Proteomes" id="UP000315496"/>
    </source>
</evidence>
<dbReference type="Proteomes" id="UP000315496">
    <property type="component" value="Chromosome 3"/>
</dbReference>
<organism evidence="2 3">
    <name type="scientific">Giardia muris</name>
    <dbReference type="NCBI Taxonomy" id="5742"/>
    <lineage>
        <taxon>Eukaryota</taxon>
        <taxon>Metamonada</taxon>
        <taxon>Diplomonadida</taxon>
        <taxon>Hexamitidae</taxon>
        <taxon>Giardiinae</taxon>
        <taxon>Giardia</taxon>
    </lineage>
</organism>
<dbReference type="AlphaFoldDB" id="A0A4Z1SVI7"/>
<sequence>MPIVVHSAKLDSVRDKLVSICRSHDYQKPRIDQEGDDVVLRTGWRVILDSVKGAFPDNEVELTPLTKDAAMTISRDAAEKGLRLFKEHEGESIMSSEEKTALFTFTAPLKFSGGEEAAGVLKSSVKKITIADNAKFRIFVRNSAYDPVSAVLERREVVDAKGTVITADIAKVIRIRSSSKQENRLYLNFRYYVPIPGSTVQAVYDEFVKNPELVPGCCPRIKFMNPEKMKKNGKKSASTKKRSPTQKPGAPVVSDKKKDASKGAKKDSKPKSEDVSKKRTDKPARHPCTIKISSFPPGIAFDNIIAALTDQSSDAKRMISESKTRSSRDGLSANIFCSEENFSQLKTIFEALTINGSKLEIETKKD</sequence>
<dbReference type="EMBL" id="VDLU01000003">
    <property type="protein sequence ID" value="TNJ27598.1"/>
    <property type="molecule type" value="Genomic_DNA"/>
</dbReference>
<keyword evidence="3" id="KW-1185">Reference proteome</keyword>
<dbReference type="VEuPathDB" id="GiardiaDB:GMRT_12883"/>
<evidence type="ECO:0000256" key="1">
    <source>
        <dbReference type="SAM" id="MobiDB-lite"/>
    </source>
</evidence>
<name>A0A4Z1SVI7_GIAMU</name>
<feature type="compositionally biased region" description="Basic residues" evidence="1">
    <location>
        <begin position="231"/>
        <end position="244"/>
    </location>
</feature>
<accession>A0A4Z1SVI7</accession>
<feature type="compositionally biased region" description="Basic and acidic residues" evidence="1">
    <location>
        <begin position="254"/>
        <end position="284"/>
    </location>
</feature>
<protein>
    <submittedName>
        <fullName evidence="2">Uncharacterized protein</fullName>
    </submittedName>
</protein>